<evidence type="ECO:0000313" key="2">
    <source>
        <dbReference type="EMBL" id="CBI07666.1"/>
    </source>
</evidence>
<organism evidence="2">
    <name type="scientific">mine drainage metagenome</name>
    <dbReference type="NCBI Taxonomy" id="410659"/>
    <lineage>
        <taxon>unclassified sequences</taxon>
        <taxon>metagenomes</taxon>
        <taxon>ecological metagenomes</taxon>
    </lineage>
</organism>
<sequence>MRERSSGAESGFSGEQSVEGRTADAKLSCGAEFVAAVELEHALDVMEDNGVEGEVVGQRRRVGDGLAEGERTGRTVGQIETGRNKTGGSEDAGGGFENGGFEDGREFSDVARPGVLEQSLERTLGECGRGLLVAATDAVDERLGDGRDVLAVFAQGWQREADGRETEGEIGQEQTLAGELAQRSMGGDHQLKFGEG</sequence>
<gene>
    <name evidence="2" type="ORF">CARN6_1036</name>
</gene>
<dbReference type="EMBL" id="CABQ01000122">
    <property type="protein sequence ID" value="CBI07666.1"/>
    <property type="molecule type" value="Genomic_DNA"/>
</dbReference>
<dbReference type="AlphaFoldDB" id="E6QK99"/>
<protein>
    <submittedName>
        <fullName evidence="2">Uncharacterized protein</fullName>
    </submittedName>
</protein>
<feature type="region of interest" description="Disordered" evidence="1">
    <location>
        <begin position="1"/>
        <end position="24"/>
    </location>
</feature>
<evidence type="ECO:0000256" key="1">
    <source>
        <dbReference type="SAM" id="MobiDB-lite"/>
    </source>
</evidence>
<comment type="caution">
    <text evidence="2">The sequence shown here is derived from an EMBL/GenBank/DDBJ whole genome shotgun (WGS) entry which is preliminary data.</text>
</comment>
<proteinExistence type="predicted"/>
<name>E6QK99_9ZZZZ</name>
<reference evidence="2" key="1">
    <citation type="submission" date="2009-10" db="EMBL/GenBank/DDBJ databases">
        <title>Diversity of trophic interactions inside an arsenic-rich microbial ecosystem.</title>
        <authorList>
            <person name="Bertin P.N."/>
            <person name="Heinrich-Salmeron A."/>
            <person name="Pelletier E."/>
            <person name="Goulhen-Chollet F."/>
            <person name="Arsene-Ploetze F."/>
            <person name="Gallien S."/>
            <person name="Calteau A."/>
            <person name="Vallenet D."/>
            <person name="Casiot C."/>
            <person name="Chane-Woon-Ming B."/>
            <person name="Giloteaux L."/>
            <person name="Barakat M."/>
            <person name="Bonnefoy V."/>
            <person name="Bruneel O."/>
            <person name="Chandler M."/>
            <person name="Cleiss J."/>
            <person name="Duran R."/>
            <person name="Elbaz-Poulichet F."/>
            <person name="Fonknechten N."/>
            <person name="Lauga B."/>
            <person name="Mornico D."/>
            <person name="Ortet P."/>
            <person name="Schaeffer C."/>
            <person name="Siguier P."/>
            <person name="Alexander Thil Smith A."/>
            <person name="Van Dorsselaer A."/>
            <person name="Weissenbach J."/>
            <person name="Medigue C."/>
            <person name="Le Paslier D."/>
        </authorList>
    </citation>
    <scope>NUCLEOTIDE SEQUENCE</scope>
</reference>
<accession>E6QK99</accession>